<dbReference type="AlphaFoldDB" id="A0AAD0S875"/>
<proteinExistence type="predicted"/>
<evidence type="ECO:0000313" key="1">
    <source>
        <dbReference type="EMBL" id="AXV81564.1"/>
    </source>
</evidence>
<name>A0AAD0S875_RALSL</name>
<dbReference type="RefSeq" id="WP_118869458.1">
    <property type="nucleotide sequence ID" value="NZ_CP022759.1"/>
</dbReference>
<evidence type="ECO:0000313" key="2">
    <source>
        <dbReference type="Proteomes" id="UP000261758"/>
    </source>
</evidence>
<dbReference type="EMBL" id="CP022759">
    <property type="protein sequence ID" value="AXV81564.1"/>
    <property type="molecule type" value="Genomic_DNA"/>
</dbReference>
<organism evidence="1 2">
    <name type="scientific">Ralstonia solanacearum</name>
    <name type="common">Pseudomonas solanacearum</name>
    <dbReference type="NCBI Taxonomy" id="305"/>
    <lineage>
        <taxon>Bacteria</taxon>
        <taxon>Pseudomonadati</taxon>
        <taxon>Pseudomonadota</taxon>
        <taxon>Betaproteobacteria</taxon>
        <taxon>Burkholderiales</taxon>
        <taxon>Burkholderiaceae</taxon>
        <taxon>Ralstonia</taxon>
        <taxon>Ralstonia solanacearum species complex</taxon>
    </lineage>
</organism>
<reference evidence="1 2" key="1">
    <citation type="submission" date="2017-08" db="EMBL/GenBank/DDBJ databases">
        <title>Genome sequences of Ralstonia solanacearum Species Complex (RSSC) isolated from Potato bacterial wilts in Korea.</title>
        <authorList>
            <person name="Cho H."/>
            <person name="Song E.-S."/>
            <person name="Lee Y.K."/>
            <person name="Lee S."/>
            <person name="Lee S.-W."/>
            <person name="Jo A."/>
            <person name="Kim J.-G."/>
            <person name="Hwang I."/>
        </authorList>
    </citation>
    <scope>NUCLEOTIDE SEQUENCE [LARGE SCALE GENOMIC DNA]</scope>
    <source>
        <strain evidence="1 2">T98</strain>
    </source>
</reference>
<dbReference type="Proteomes" id="UP000261758">
    <property type="component" value="Chromosome"/>
</dbReference>
<sequence>MSRLSTESLAIGIGAGALALGKRRSALARLHAAFGPWAAPRSGRFTQTPADTPADAVAGATPDNANTPNLTVEIDAALRYTEQGALDALRRALTGDAPVTTGTAGGAARATRCAAIVLDDFWGNHAILRGDFRSMHARDVDEVARAYFADVFGADAPSASIRWQLRDDGRALFASALSRALLNGIGETCAAARVEVGSIRLGLQQMLNHVRGALADRDGLLLVIDETMLHAVTIESGRWLAYDAQRVFPGASGVAVPIAEVARHVFERSLVRHRHDCDVYLCGLAVDHGQFDPYFDHVHPLTAHMSDQAPARRLMELAQ</sequence>
<gene>
    <name evidence="1" type="ORF">CJO77_08375</name>
</gene>
<accession>A0AAD0S875</accession>
<protein>
    <submittedName>
        <fullName evidence="1">Uncharacterized protein</fullName>
    </submittedName>
</protein>